<keyword evidence="4 6" id="KW-1133">Transmembrane helix</keyword>
<keyword evidence="5 6" id="KW-0472">Membrane</keyword>
<evidence type="ECO:0000313" key="8">
    <source>
        <dbReference type="Proteomes" id="UP000266915"/>
    </source>
</evidence>
<evidence type="ECO:0000256" key="4">
    <source>
        <dbReference type="ARBA" id="ARBA00022989"/>
    </source>
</evidence>
<sequence length="346" mass="36934">MSVVPVLRIRSRLPLLQVLKTALAAVASWIVAITIIPGQLPVFAAIAAILVVQPSVNQSFGKALERSLGVITGVILATAIGIVFGHSAWIVLLAIVISILLGWILRLGPGSANQIPISAMLVLSIGAATPDYAVARIVETVLGAGIGLLVNVVLVAPVLLAPAKAAVTTLALACADTLDHLATSLSRANSDAELVALLQQARALKPLRDRAIAAVKEGDDSLLLNPRRSRHRDELDRQRMLLRRLEPVVTRTLGMARSVHDHDDPTLHEEPTVADIAVELARAAHDLRLLVNDRAASDEPPTETAEIPALTAPLVIARPHPQHWILIGSLMEDLRRVRDEIVGEPT</sequence>
<dbReference type="Pfam" id="PF06081">
    <property type="entry name" value="ArAE_1"/>
    <property type="match status" value="1"/>
</dbReference>
<feature type="transmembrane region" description="Helical" evidence="6">
    <location>
        <begin position="141"/>
        <end position="160"/>
    </location>
</feature>
<feature type="transmembrane region" description="Helical" evidence="6">
    <location>
        <begin position="117"/>
        <end position="135"/>
    </location>
</feature>
<dbReference type="Proteomes" id="UP000266915">
    <property type="component" value="Unassembled WGS sequence"/>
</dbReference>
<dbReference type="EMBL" id="RKHL01000001">
    <property type="protein sequence ID" value="ROR81603.1"/>
    <property type="molecule type" value="Genomic_DNA"/>
</dbReference>
<dbReference type="GO" id="GO:0005886">
    <property type="term" value="C:plasma membrane"/>
    <property type="evidence" value="ECO:0007669"/>
    <property type="project" value="UniProtKB-SubCell"/>
</dbReference>
<evidence type="ECO:0000256" key="1">
    <source>
        <dbReference type="ARBA" id="ARBA00004651"/>
    </source>
</evidence>
<feature type="transmembrane region" description="Helical" evidence="6">
    <location>
        <begin position="22"/>
        <end position="51"/>
    </location>
</feature>
<gene>
    <name evidence="7" type="ORF">EDD42_1670</name>
</gene>
<feature type="transmembrane region" description="Helical" evidence="6">
    <location>
        <begin position="63"/>
        <end position="82"/>
    </location>
</feature>
<reference evidence="7 8" key="1">
    <citation type="submission" date="2018-11" db="EMBL/GenBank/DDBJ databases">
        <title>Sequencing the genomes of 1000 actinobacteria strains.</title>
        <authorList>
            <person name="Klenk H.-P."/>
        </authorList>
    </citation>
    <scope>NUCLEOTIDE SEQUENCE [LARGE SCALE GENOMIC DNA]</scope>
    <source>
        <strain evidence="7 8">DSM 14012</strain>
    </source>
</reference>
<protein>
    <submittedName>
        <fullName evidence="7">Uncharacterized membrane protein YgaE (UPF0421/DUF939 family)</fullName>
    </submittedName>
</protein>
<dbReference type="AlphaFoldDB" id="A0A3N2C280"/>
<evidence type="ECO:0000313" key="7">
    <source>
        <dbReference type="EMBL" id="ROR81603.1"/>
    </source>
</evidence>
<dbReference type="InterPro" id="IPR010343">
    <property type="entry name" value="ArAE_1"/>
</dbReference>
<feature type="transmembrane region" description="Helical" evidence="6">
    <location>
        <begin position="88"/>
        <end position="105"/>
    </location>
</feature>
<dbReference type="RefSeq" id="WP_085510706.1">
    <property type="nucleotide sequence ID" value="NZ_FXAP01000001.1"/>
</dbReference>
<keyword evidence="8" id="KW-1185">Reference proteome</keyword>
<accession>A0A3N2C280</accession>
<evidence type="ECO:0000256" key="2">
    <source>
        <dbReference type="ARBA" id="ARBA00022475"/>
    </source>
</evidence>
<proteinExistence type="predicted"/>
<keyword evidence="2" id="KW-1003">Cell membrane</keyword>
<name>A0A3N2C280_9MICO</name>
<organism evidence="7 8">
    <name type="scientific">Plantibacter flavus</name>
    <dbReference type="NCBI Taxonomy" id="150123"/>
    <lineage>
        <taxon>Bacteria</taxon>
        <taxon>Bacillati</taxon>
        <taxon>Actinomycetota</taxon>
        <taxon>Actinomycetes</taxon>
        <taxon>Micrococcales</taxon>
        <taxon>Microbacteriaceae</taxon>
        <taxon>Plantibacter</taxon>
    </lineage>
</organism>
<evidence type="ECO:0000256" key="6">
    <source>
        <dbReference type="SAM" id="Phobius"/>
    </source>
</evidence>
<keyword evidence="3 6" id="KW-0812">Transmembrane</keyword>
<evidence type="ECO:0000256" key="3">
    <source>
        <dbReference type="ARBA" id="ARBA00022692"/>
    </source>
</evidence>
<evidence type="ECO:0000256" key="5">
    <source>
        <dbReference type="ARBA" id="ARBA00023136"/>
    </source>
</evidence>
<comment type="subcellular location">
    <subcellularLocation>
        <location evidence="1">Cell membrane</location>
        <topology evidence="1">Multi-pass membrane protein</topology>
    </subcellularLocation>
</comment>
<comment type="caution">
    <text evidence="7">The sequence shown here is derived from an EMBL/GenBank/DDBJ whole genome shotgun (WGS) entry which is preliminary data.</text>
</comment>